<feature type="region of interest" description="Disordered" evidence="1">
    <location>
        <begin position="85"/>
        <end position="107"/>
    </location>
</feature>
<accession>A0A350P1A7</accession>
<dbReference type="AlphaFoldDB" id="A0A350P1A7"/>
<reference evidence="2 3" key="1">
    <citation type="journal article" date="2018" name="Nat. Biotechnol.">
        <title>A standardized bacterial taxonomy based on genome phylogeny substantially revises the tree of life.</title>
        <authorList>
            <person name="Parks D.H."/>
            <person name="Chuvochina M."/>
            <person name="Waite D.W."/>
            <person name="Rinke C."/>
            <person name="Skarshewski A."/>
            <person name="Chaumeil P.A."/>
            <person name="Hugenholtz P."/>
        </authorList>
    </citation>
    <scope>NUCLEOTIDE SEQUENCE [LARGE SCALE GENOMIC DNA]</scope>
    <source>
        <strain evidence="2">UBA11978</strain>
    </source>
</reference>
<proteinExistence type="predicted"/>
<gene>
    <name evidence="2" type="ORF">DCW74_04970</name>
</gene>
<feature type="compositionally biased region" description="Basic and acidic residues" evidence="1">
    <location>
        <begin position="97"/>
        <end position="107"/>
    </location>
</feature>
<evidence type="ECO:0000313" key="2">
    <source>
        <dbReference type="EMBL" id="HAW75074.1"/>
    </source>
</evidence>
<comment type="caution">
    <text evidence="2">The sequence shown here is derived from an EMBL/GenBank/DDBJ whole genome shotgun (WGS) entry which is preliminary data.</text>
</comment>
<name>A0A350P1A7_9ALTE</name>
<evidence type="ECO:0000256" key="1">
    <source>
        <dbReference type="SAM" id="MobiDB-lite"/>
    </source>
</evidence>
<protein>
    <recommendedName>
        <fullName evidence="4">LexA repressor DNA-binding domain-containing protein</fullName>
    </recommendedName>
</protein>
<dbReference type="EMBL" id="DNAN01000170">
    <property type="protein sequence ID" value="HAW75074.1"/>
    <property type="molecule type" value="Genomic_DNA"/>
</dbReference>
<evidence type="ECO:0000313" key="3">
    <source>
        <dbReference type="Proteomes" id="UP000263517"/>
    </source>
</evidence>
<organism evidence="2 3">
    <name type="scientific">Alteromonas australica</name>
    <dbReference type="NCBI Taxonomy" id="589873"/>
    <lineage>
        <taxon>Bacteria</taxon>
        <taxon>Pseudomonadati</taxon>
        <taxon>Pseudomonadota</taxon>
        <taxon>Gammaproteobacteria</taxon>
        <taxon>Alteromonadales</taxon>
        <taxon>Alteromonadaceae</taxon>
        <taxon>Alteromonas/Salinimonas group</taxon>
        <taxon>Alteromonas</taxon>
    </lineage>
</organism>
<dbReference type="SUPFAM" id="SSF46785">
    <property type="entry name" value="Winged helix' DNA-binding domain"/>
    <property type="match status" value="1"/>
</dbReference>
<sequence length="107" mass="12360">MNEDLFEIPAYKLVRRNDPSTSYEAAESIDPTKMQQIVLDAIKSIGPCIHDEVWKYVQITHPNITSNSSVSSRFNELEKKGLIELTGEKRKGRSNRKQREWRAICSH</sequence>
<dbReference type="InterPro" id="IPR036390">
    <property type="entry name" value="WH_DNA-bd_sf"/>
</dbReference>
<evidence type="ECO:0008006" key="4">
    <source>
        <dbReference type="Google" id="ProtNLM"/>
    </source>
</evidence>
<dbReference type="Proteomes" id="UP000263517">
    <property type="component" value="Unassembled WGS sequence"/>
</dbReference>